<dbReference type="NCBIfam" id="TIGR00377">
    <property type="entry name" value="ant_ant_sig"/>
    <property type="match status" value="1"/>
</dbReference>
<dbReference type="InterPro" id="IPR036513">
    <property type="entry name" value="STAS_dom_sf"/>
</dbReference>
<comment type="similarity">
    <text evidence="1 2">Belongs to the anti-sigma-factor antagonist family.</text>
</comment>
<name>A0A1H7NSW2_STRJI</name>
<dbReference type="Gene3D" id="3.30.750.24">
    <property type="entry name" value="STAS domain"/>
    <property type="match status" value="1"/>
</dbReference>
<dbReference type="AlphaFoldDB" id="A0A1H7NSW2"/>
<dbReference type="Pfam" id="PF01740">
    <property type="entry name" value="STAS"/>
    <property type="match status" value="1"/>
</dbReference>
<dbReference type="PANTHER" id="PTHR33495">
    <property type="entry name" value="ANTI-SIGMA FACTOR ANTAGONIST TM_1081-RELATED-RELATED"/>
    <property type="match status" value="1"/>
</dbReference>
<protein>
    <recommendedName>
        <fullName evidence="2">Anti-sigma factor antagonist</fullName>
    </recommendedName>
</protein>
<organism evidence="4 5">
    <name type="scientific">Streptacidiphilus jiangxiensis</name>
    <dbReference type="NCBI Taxonomy" id="235985"/>
    <lineage>
        <taxon>Bacteria</taxon>
        <taxon>Bacillati</taxon>
        <taxon>Actinomycetota</taxon>
        <taxon>Actinomycetes</taxon>
        <taxon>Kitasatosporales</taxon>
        <taxon>Streptomycetaceae</taxon>
        <taxon>Streptacidiphilus</taxon>
    </lineage>
</organism>
<dbReference type="STRING" id="235985.SAMN05414137_10755"/>
<gene>
    <name evidence="4" type="ORF">SAMN05414137_10755</name>
</gene>
<dbReference type="EMBL" id="FOAZ01000007">
    <property type="protein sequence ID" value="SEL26414.1"/>
    <property type="molecule type" value="Genomic_DNA"/>
</dbReference>
<reference evidence="5" key="1">
    <citation type="submission" date="2016-10" db="EMBL/GenBank/DDBJ databases">
        <authorList>
            <person name="Varghese N."/>
        </authorList>
    </citation>
    <scope>NUCLEOTIDE SEQUENCE [LARGE SCALE GENOMIC DNA]</scope>
    <source>
        <strain evidence="5">DSM 45096 / BCRC 16803 / CGMCC 4.1857 / CIP 109030 / JCM 12277 / KCTC 19219 / NBRC 100920 / 33214</strain>
    </source>
</reference>
<dbReference type="InterPro" id="IPR003658">
    <property type="entry name" value="Anti-sigma_ant"/>
</dbReference>
<accession>A0A1H7NSW2</accession>
<evidence type="ECO:0000256" key="1">
    <source>
        <dbReference type="ARBA" id="ARBA00009013"/>
    </source>
</evidence>
<sequence length="134" mass="14283">MSADNIVARRMVVDHCHKPNLPRAVSATCTVERHDGESSAQITLKGDIDLESAPLVRQALTRCLLDGVGAIHVDLTHVDFCDCSGLNAFLHVHHLARQVGAAVHLRHPAPAVARLLALTGTEAILLAPQRAGPT</sequence>
<dbReference type="PANTHER" id="PTHR33495:SF2">
    <property type="entry name" value="ANTI-SIGMA FACTOR ANTAGONIST TM_1081-RELATED"/>
    <property type="match status" value="1"/>
</dbReference>
<evidence type="ECO:0000256" key="2">
    <source>
        <dbReference type="RuleBase" id="RU003749"/>
    </source>
</evidence>
<evidence type="ECO:0000313" key="4">
    <source>
        <dbReference type="EMBL" id="SEL26414.1"/>
    </source>
</evidence>
<evidence type="ECO:0000259" key="3">
    <source>
        <dbReference type="PROSITE" id="PS50801"/>
    </source>
</evidence>
<evidence type="ECO:0000313" key="5">
    <source>
        <dbReference type="Proteomes" id="UP000183015"/>
    </source>
</evidence>
<dbReference type="CDD" id="cd07043">
    <property type="entry name" value="STAS_anti-anti-sigma_factors"/>
    <property type="match status" value="1"/>
</dbReference>
<dbReference type="SUPFAM" id="SSF52091">
    <property type="entry name" value="SpoIIaa-like"/>
    <property type="match status" value="1"/>
</dbReference>
<proteinExistence type="inferred from homology"/>
<feature type="domain" description="STAS" evidence="3">
    <location>
        <begin position="42"/>
        <end position="134"/>
    </location>
</feature>
<dbReference type="Proteomes" id="UP000183015">
    <property type="component" value="Unassembled WGS sequence"/>
</dbReference>
<dbReference type="RefSeq" id="WP_236655930.1">
    <property type="nucleotide sequence ID" value="NZ_BBPN01000008.1"/>
</dbReference>
<dbReference type="InterPro" id="IPR002645">
    <property type="entry name" value="STAS_dom"/>
</dbReference>
<keyword evidence="5" id="KW-1185">Reference proteome</keyword>
<dbReference type="PROSITE" id="PS50801">
    <property type="entry name" value="STAS"/>
    <property type="match status" value="1"/>
</dbReference>
<dbReference type="GO" id="GO:0043856">
    <property type="term" value="F:anti-sigma factor antagonist activity"/>
    <property type="evidence" value="ECO:0007669"/>
    <property type="project" value="InterPro"/>
</dbReference>